<dbReference type="RefSeq" id="WP_147092348.1">
    <property type="nucleotide sequence ID" value="NZ_BJVC01000001.1"/>
</dbReference>
<dbReference type="EMBL" id="BJVC01000001">
    <property type="protein sequence ID" value="GEL01390.1"/>
    <property type="molecule type" value="Genomic_DNA"/>
</dbReference>
<evidence type="ECO:0000256" key="2">
    <source>
        <dbReference type="SAM" id="Phobius"/>
    </source>
</evidence>
<evidence type="ECO:0000313" key="4">
    <source>
        <dbReference type="EMBL" id="GEL01390.1"/>
    </source>
</evidence>
<protein>
    <recommendedName>
        <fullName evidence="3">DUF4349 domain-containing protein</fullName>
    </recommendedName>
</protein>
<name>A0A511BM30_9PROT</name>
<organism evidence="4 5">
    <name type="scientific">Swaminathania salitolerans</name>
    <dbReference type="NCBI Taxonomy" id="182838"/>
    <lineage>
        <taxon>Bacteria</taxon>
        <taxon>Pseudomonadati</taxon>
        <taxon>Pseudomonadota</taxon>
        <taxon>Alphaproteobacteria</taxon>
        <taxon>Acetobacterales</taxon>
        <taxon>Acetobacteraceae</taxon>
        <taxon>Swaminathania</taxon>
    </lineage>
</organism>
<evidence type="ECO:0000256" key="1">
    <source>
        <dbReference type="SAM" id="Coils"/>
    </source>
</evidence>
<keyword evidence="1" id="KW-0175">Coiled coil</keyword>
<keyword evidence="2" id="KW-0812">Transmembrane</keyword>
<dbReference type="AlphaFoldDB" id="A0A511BM30"/>
<comment type="caution">
    <text evidence="4">The sequence shown here is derived from an EMBL/GenBank/DDBJ whole genome shotgun (WGS) entry which is preliminary data.</text>
</comment>
<feature type="domain" description="DUF4349" evidence="3">
    <location>
        <begin position="63"/>
        <end position="276"/>
    </location>
</feature>
<keyword evidence="2" id="KW-1133">Transmembrane helix</keyword>
<keyword evidence="5" id="KW-1185">Reference proteome</keyword>
<dbReference type="Proteomes" id="UP000321405">
    <property type="component" value="Unassembled WGS sequence"/>
</dbReference>
<reference evidence="4 5" key="1">
    <citation type="submission" date="2019-07" db="EMBL/GenBank/DDBJ databases">
        <title>Whole genome shotgun sequence of Swaminathania salitolerans NBRC 104436.</title>
        <authorList>
            <person name="Hosoyama A."/>
            <person name="Uohara A."/>
            <person name="Ohji S."/>
            <person name="Ichikawa N."/>
        </authorList>
    </citation>
    <scope>NUCLEOTIDE SEQUENCE [LARGE SCALE GENOMIC DNA]</scope>
    <source>
        <strain evidence="4 5">NBRC 104436</strain>
    </source>
</reference>
<feature type="transmembrane region" description="Helical" evidence="2">
    <location>
        <begin position="255"/>
        <end position="280"/>
    </location>
</feature>
<feature type="coiled-coil region" evidence="1">
    <location>
        <begin position="190"/>
        <end position="217"/>
    </location>
</feature>
<dbReference type="Pfam" id="PF14257">
    <property type="entry name" value="DUF4349"/>
    <property type="match status" value="1"/>
</dbReference>
<gene>
    <name evidence="4" type="ORF">SSA02_05530</name>
</gene>
<sequence>MNVRNRLFSWVGITLAVAAVTSLPGCRHRETGSSAAIPPAVFARGMMVRAAAGDGPGVRDGKAIAYRYDLSFLVSDGMVTPHFERARTYCLKTSECSLISAQQMAHEGEAGDARITLRLPHRDVAAFLALAASPLPGETGQKIHAIRQSVDAEDLAPALRDVARRIVQLTAYRDRLEVLEKQSAARAEDLIRVAKELSEVQSELESIQGQESQLRRRVDTEEIDLTYTARLHATGPLREAWREMGRDLLASAADVLTFVMTAIPWLPLVLLGLVFIRLALRRGWFRPGP</sequence>
<proteinExistence type="predicted"/>
<dbReference type="OrthoDB" id="7981388at2"/>
<accession>A0A511BM30</accession>
<evidence type="ECO:0000313" key="5">
    <source>
        <dbReference type="Proteomes" id="UP000321405"/>
    </source>
</evidence>
<dbReference type="InterPro" id="IPR025645">
    <property type="entry name" value="DUF4349"/>
</dbReference>
<keyword evidence="2" id="KW-0472">Membrane</keyword>
<evidence type="ECO:0000259" key="3">
    <source>
        <dbReference type="Pfam" id="PF14257"/>
    </source>
</evidence>